<sequence>MPLSGSQTNADAFATSDGLIGIRGLGANRQAKQNYIVNKNFLSCILRPLTSSRVSFWYRSTLLNFTTHLKVFIMKSAFAIAALAGSAAAWPVAMEMDAIVKRQGGSGRKNTGGGHPNPTFNAQQQYVDVTDGGPNPFRSPGNRDLRGQCPGLNAAANHGFLPRNGLANIQQTVDGLGKAYGMSPELAAGLAAIAILISGDIPSTRWSIGGGFPSSLPLLLSNPKGIAGSHSKYENDASIVRGDAYLNGGDVGVFQWASWNALIESTNSGTDGLTMDKVTQHADDLTTFSIENNPYAFWGPFSGLVAPAAHNFVVNFMSNHTAEKPDGFLDEAILKSFFAVSGTGEGASGSNQGTYVHNRGQERIPLNWYRRNTADAYNLPDVFIDLLAGAQTNPNTLRIGGNTGTTNSFTGLDVADLTGGAFNGATLFQGNNLACFAFQAAMAGGIDQLDGVLSIVQGALGPLTGAITNAVAGLSCPQLAATNFNSQLFDAFPGAGYAN</sequence>
<keyword evidence="4" id="KW-0479">Metal-binding</keyword>
<keyword evidence="8" id="KW-1133">Transmembrane helix</keyword>
<evidence type="ECO:0000256" key="6">
    <source>
        <dbReference type="ARBA" id="ARBA00023004"/>
    </source>
</evidence>
<dbReference type="InterPro" id="IPR036851">
    <property type="entry name" value="Chloroperoxidase-like_sf"/>
</dbReference>
<keyword evidence="3" id="KW-0349">Heme</keyword>
<comment type="similarity">
    <text evidence="7">Belongs to the chloroperoxidase family.</text>
</comment>
<dbReference type="EMBL" id="PNEN01000174">
    <property type="protein sequence ID" value="PPJ60945.1"/>
    <property type="molecule type" value="Genomic_DNA"/>
</dbReference>
<keyword evidence="8" id="KW-0812">Transmembrane</keyword>
<dbReference type="PANTHER" id="PTHR33577">
    <property type="entry name" value="STERIGMATOCYSTIN BIOSYNTHESIS PEROXIDASE STCC-RELATED"/>
    <property type="match status" value="1"/>
</dbReference>
<dbReference type="AlphaFoldDB" id="A0A2S6CMI7"/>
<gene>
    <name evidence="10" type="ORF">CBER1_08580</name>
</gene>
<evidence type="ECO:0000313" key="11">
    <source>
        <dbReference type="Proteomes" id="UP000237631"/>
    </source>
</evidence>
<dbReference type="PANTHER" id="PTHR33577:SF1">
    <property type="entry name" value="HEME HALOPEROXIDASE FAMILY PROFILE DOMAIN-CONTAINING PROTEIN"/>
    <property type="match status" value="1"/>
</dbReference>
<organism evidence="10 11">
    <name type="scientific">Cercospora berteroae</name>
    <dbReference type="NCBI Taxonomy" id="357750"/>
    <lineage>
        <taxon>Eukaryota</taxon>
        <taxon>Fungi</taxon>
        <taxon>Dikarya</taxon>
        <taxon>Ascomycota</taxon>
        <taxon>Pezizomycotina</taxon>
        <taxon>Dothideomycetes</taxon>
        <taxon>Dothideomycetidae</taxon>
        <taxon>Mycosphaerellales</taxon>
        <taxon>Mycosphaerellaceae</taxon>
        <taxon>Cercospora</taxon>
    </lineage>
</organism>
<dbReference type="GO" id="GO:0004601">
    <property type="term" value="F:peroxidase activity"/>
    <property type="evidence" value="ECO:0007669"/>
    <property type="project" value="UniProtKB-KW"/>
</dbReference>
<comment type="caution">
    <text evidence="10">The sequence shown here is derived from an EMBL/GenBank/DDBJ whole genome shotgun (WGS) entry which is preliminary data.</text>
</comment>
<proteinExistence type="inferred from homology"/>
<keyword evidence="6" id="KW-0408">Iron</keyword>
<protein>
    <recommendedName>
        <fullName evidence="9">Heme haloperoxidase family profile domain-containing protein</fullName>
    </recommendedName>
</protein>
<dbReference type="InterPro" id="IPR000028">
    <property type="entry name" value="Chloroperoxidase"/>
</dbReference>
<evidence type="ECO:0000256" key="1">
    <source>
        <dbReference type="ARBA" id="ARBA00001970"/>
    </source>
</evidence>
<evidence type="ECO:0000259" key="9">
    <source>
        <dbReference type="PROSITE" id="PS51405"/>
    </source>
</evidence>
<comment type="cofactor">
    <cofactor evidence="1">
        <name>heme b</name>
        <dbReference type="ChEBI" id="CHEBI:60344"/>
    </cofactor>
</comment>
<evidence type="ECO:0000256" key="8">
    <source>
        <dbReference type="SAM" id="Phobius"/>
    </source>
</evidence>
<dbReference type="GO" id="GO:0046872">
    <property type="term" value="F:metal ion binding"/>
    <property type="evidence" value="ECO:0007669"/>
    <property type="project" value="UniProtKB-KW"/>
</dbReference>
<keyword evidence="5" id="KW-0560">Oxidoreductase</keyword>
<dbReference type="OrthoDB" id="407298at2759"/>
<reference evidence="11" key="1">
    <citation type="journal article" date="2017" name="bioRxiv">
        <title>Conservation of a gene cluster reveals novel cercosporin biosynthetic mechanisms and extends production to the genus Colletotrichum.</title>
        <authorList>
            <person name="de Jonge R."/>
            <person name="Ebert M.K."/>
            <person name="Huitt-Roehl C.R."/>
            <person name="Pal P."/>
            <person name="Suttle J.C."/>
            <person name="Spanner R.E."/>
            <person name="Neubauer J.D."/>
            <person name="Jurick W.M.II."/>
            <person name="Stott K.A."/>
            <person name="Secor G.A."/>
            <person name="Thomma B.P.H.J."/>
            <person name="Van de Peer Y."/>
            <person name="Townsend C.A."/>
            <person name="Bolton M.D."/>
        </authorList>
    </citation>
    <scope>NUCLEOTIDE SEQUENCE [LARGE SCALE GENOMIC DNA]</scope>
    <source>
        <strain evidence="11">CBS538.71</strain>
    </source>
</reference>
<evidence type="ECO:0000256" key="3">
    <source>
        <dbReference type="ARBA" id="ARBA00022617"/>
    </source>
</evidence>
<keyword evidence="11" id="KW-1185">Reference proteome</keyword>
<evidence type="ECO:0000256" key="2">
    <source>
        <dbReference type="ARBA" id="ARBA00022559"/>
    </source>
</evidence>
<dbReference type="PROSITE" id="PS51405">
    <property type="entry name" value="HEME_HALOPEROXIDASE"/>
    <property type="match status" value="1"/>
</dbReference>
<evidence type="ECO:0000256" key="7">
    <source>
        <dbReference type="ARBA" id="ARBA00025795"/>
    </source>
</evidence>
<keyword evidence="2" id="KW-0575">Peroxidase</keyword>
<evidence type="ECO:0000313" key="10">
    <source>
        <dbReference type="EMBL" id="PPJ60945.1"/>
    </source>
</evidence>
<dbReference type="Gene3D" id="1.10.489.10">
    <property type="entry name" value="Chloroperoxidase-like"/>
    <property type="match status" value="1"/>
</dbReference>
<accession>A0A2S6CMI7</accession>
<name>A0A2S6CMI7_9PEZI</name>
<dbReference type="Pfam" id="PF01328">
    <property type="entry name" value="Peroxidase_2"/>
    <property type="match status" value="1"/>
</dbReference>
<evidence type="ECO:0000256" key="5">
    <source>
        <dbReference type="ARBA" id="ARBA00023002"/>
    </source>
</evidence>
<dbReference type="Proteomes" id="UP000237631">
    <property type="component" value="Unassembled WGS sequence"/>
</dbReference>
<keyword evidence="8" id="KW-0472">Membrane</keyword>
<feature type="domain" description="Heme haloperoxidase family profile" evidence="9">
    <location>
        <begin position="133"/>
        <end position="388"/>
    </location>
</feature>
<dbReference type="SUPFAM" id="SSF47571">
    <property type="entry name" value="Cloroperoxidase"/>
    <property type="match status" value="1"/>
</dbReference>
<evidence type="ECO:0000256" key="4">
    <source>
        <dbReference type="ARBA" id="ARBA00022723"/>
    </source>
</evidence>
<feature type="transmembrane region" description="Helical" evidence="8">
    <location>
        <begin position="72"/>
        <end position="93"/>
    </location>
</feature>